<dbReference type="OrthoDB" id="9794313at2"/>
<comment type="similarity">
    <text evidence="1 5">Belongs to the DNA glycosylase MPG family.</text>
</comment>
<reference evidence="6 7" key="1">
    <citation type="submission" date="2016-06" db="EMBL/GenBank/DDBJ databases">
        <title>Genome sequencing of Cryobacterium arcticum PAMC 27867.</title>
        <authorList>
            <person name="Lee J."/>
            <person name="Kim O.-S."/>
        </authorList>
    </citation>
    <scope>NUCLEOTIDE SEQUENCE [LARGE SCALE GENOMIC DNA]</scope>
    <source>
        <strain evidence="6 7">PAMC 27867</strain>
    </source>
</reference>
<evidence type="ECO:0000256" key="4">
    <source>
        <dbReference type="ARBA" id="ARBA00023204"/>
    </source>
</evidence>
<dbReference type="HAMAP" id="MF_00527">
    <property type="entry name" value="3MGH"/>
    <property type="match status" value="1"/>
</dbReference>
<dbReference type="Gene3D" id="3.10.300.10">
    <property type="entry name" value="Methylpurine-DNA glycosylase (MPG)"/>
    <property type="match status" value="1"/>
</dbReference>
<dbReference type="AlphaFoldDB" id="A0A1B1BP64"/>
<keyword evidence="7" id="KW-1185">Reference proteome</keyword>
<evidence type="ECO:0000256" key="5">
    <source>
        <dbReference type="HAMAP-Rule" id="MF_00527"/>
    </source>
</evidence>
<dbReference type="NCBIfam" id="TIGR00567">
    <property type="entry name" value="3mg"/>
    <property type="match status" value="1"/>
</dbReference>
<evidence type="ECO:0000313" key="7">
    <source>
        <dbReference type="Proteomes" id="UP000092582"/>
    </source>
</evidence>
<dbReference type="SUPFAM" id="SSF50486">
    <property type="entry name" value="FMT C-terminal domain-like"/>
    <property type="match status" value="1"/>
</dbReference>
<dbReference type="PANTHER" id="PTHR10429">
    <property type="entry name" value="DNA-3-METHYLADENINE GLYCOSYLASE"/>
    <property type="match status" value="1"/>
</dbReference>
<dbReference type="NCBIfam" id="NF002003">
    <property type="entry name" value="PRK00802.1-3"/>
    <property type="match status" value="1"/>
</dbReference>
<gene>
    <name evidence="6" type="ORF">PA27867_3538</name>
</gene>
<keyword evidence="2 5" id="KW-0227">DNA damage</keyword>
<proteinExistence type="inferred from homology"/>
<evidence type="ECO:0000256" key="2">
    <source>
        <dbReference type="ARBA" id="ARBA00022763"/>
    </source>
</evidence>
<dbReference type="RefSeq" id="WP_066598388.1">
    <property type="nucleotide sequence ID" value="NZ_CP016282.1"/>
</dbReference>
<dbReference type="Proteomes" id="UP000092582">
    <property type="component" value="Chromosome 1"/>
</dbReference>
<dbReference type="InterPro" id="IPR003180">
    <property type="entry name" value="MPG"/>
</dbReference>
<keyword evidence="4 5" id="KW-0234">DNA repair</keyword>
<evidence type="ECO:0000313" key="6">
    <source>
        <dbReference type="EMBL" id="ANP74460.1"/>
    </source>
</evidence>
<dbReference type="GO" id="GO:0003905">
    <property type="term" value="F:alkylbase DNA N-glycosylase activity"/>
    <property type="evidence" value="ECO:0007669"/>
    <property type="project" value="InterPro"/>
</dbReference>
<dbReference type="KEGG" id="cart:PA27867_3538"/>
<evidence type="ECO:0000256" key="3">
    <source>
        <dbReference type="ARBA" id="ARBA00022801"/>
    </source>
</evidence>
<evidence type="ECO:0000256" key="1">
    <source>
        <dbReference type="ARBA" id="ARBA00009232"/>
    </source>
</evidence>
<dbReference type="GO" id="GO:0006284">
    <property type="term" value="P:base-excision repair"/>
    <property type="evidence" value="ECO:0007669"/>
    <property type="project" value="InterPro"/>
</dbReference>
<dbReference type="GO" id="GO:0003677">
    <property type="term" value="F:DNA binding"/>
    <property type="evidence" value="ECO:0007669"/>
    <property type="project" value="InterPro"/>
</dbReference>
<dbReference type="Pfam" id="PF02245">
    <property type="entry name" value="Pur_DNA_glyco"/>
    <property type="match status" value="1"/>
</dbReference>
<organism evidence="6 7">
    <name type="scientific">Cryobacterium arcticum</name>
    <dbReference type="NCBI Taxonomy" id="670052"/>
    <lineage>
        <taxon>Bacteria</taxon>
        <taxon>Bacillati</taxon>
        <taxon>Actinomycetota</taxon>
        <taxon>Actinomycetes</taxon>
        <taxon>Micrococcales</taxon>
        <taxon>Microbacteriaceae</taxon>
        <taxon>Cryobacterium</taxon>
    </lineage>
</organism>
<dbReference type="InterPro" id="IPR036995">
    <property type="entry name" value="MPG_sf"/>
</dbReference>
<dbReference type="PATRIC" id="fig|670052.7.peg.3642"/>
<dbReference type="InterPro" id="IPR011034">
    <property type="entry name" value="Formyl_transferase-like_C_sf"/>
</dbReference>
<dbReference type="EMBL" id="CP016282">
    <property type="protein sequence ID" value="ANP74460.1"/>
    <property type="molecule type" value="Genomic_DNA"/>
</dbReference>
<dbReference type="STRING" id="670052.PA27867_3538"/>
<dbReference type="PANTHER" id="PTHR10429:SF0">
    <property type="entry name" value="DNA-3-METHYLADENINE GLYCOSYLASE"/>
    <property type="match status" value="1"/>
</dbReference>
<dbReference type="CDD" id="cd00540">
    <property type="entry name" value="AAG"/>
    <property type="match status" value="1"/>
</dbReference>
<sequence length="216" mass="23340">MDHLTGFRPATRDFFARDSLEVGPELLGCVLQRADAHGTVAIRLTEVEAYGGERDPGAHAYRGKTARTASMFGEAGHLYCYFTYGMHHAINLVTGRAGQPYGCLIRAGEVVAGADLALARRLKKPRSSPLRDWELARGPACVAQSLAATRDNDGDDLFGGPWSVWVPEHPVAVPHLTGPRVGLSGPSGTEDFPWRYWLPGEPSVSAYKKARPSSVA</sequence>
<dbReference type="EC" id="3.2.2.-" evidence="5"/>
<name>A0A1B1BP64_9MICO</name>
<accession>A0A1B1BP64</accession>
<keyword evidence="3 5" id="KW-0378">Hydrolase</keyword>
<protein>
    <recommendedName>
        <fullName evidence="5">Putative 3-methyladenine DNA glycosylase</fullName>
        <ecNumber evidence="5">3.2.2.-</ecNumber>
    </recommendedName>
</protein>